<dbReference type="RefSeq" id="WP_187525448.1">
    <property type="nucleotide sequence ID" value="NZ_JACRTA010000003.1"/>
</dbReference>
<dbReference type="Pfam" id="PF14278">
    <property type="entry name" value="TetR_C_8"/>
    <property type="match status" value="1"/>
</dbReference>
<organism evidence="2 3">
    <name type="scientific">Lentihominibacter hominis</name>
    <dbReference type="NCBI Taxonomy" id="2763645"/>
    <lineage>
        <taxon>Bacteria</taxon>
        <taxon>Bacillati</taxon>
        <taxon>Bacillota</taxon>
        <taxon>Clostridia</taxon>
        <taxon>Peptostreptococcales</taxon>
        <taxon>Anaerovoracaceae</taxon>
        <taxon>Lentihominibacter</taxon>
    </lineage>
</organism>
<feature type="domain" description="Transcriptional regulator TetR C-terminal Firmicutes type" evidence="1">
    <location>
        <begin position="61"/>
        <end position="153"/>
    </location>
</feature>
<evidence type="ECO:0000313" key="3">
    <source>
        <dbReference type="Proteomes" id="UP000610862"/>
    </source>
</evidence>
<dbReference type="InterPro" id="IPR039532">
    <property type="entry name" value="TetR_C_Firmicutes"/>
</dbReference>
<dbReference type="InterPro" id="IPR050624">
    <property type="entry name" value="HTH-type_Tx_Regulator"/>
</dbReference>
<dbReference type="PANTHER" id="PTHR43479">
    <property type="entry name" value="ACREF/ENVCD OPERON REPRESSOR-RELATED"/>
    <property type="match status" value="1"/>
</dbReference>
<dbReference type="AlphaFoldDB" id="A0A926IA63"/>
<sequence length="164" mass="19800">MQTKELHNISVKELTDLADVSRGAFYTHYQDIYDLYDQMESDLFKEINNIIIKEPTHKYNEVYKTLINYIYDNANICRIFMLRNSPGTFRNKMTNFFEEKFHSIVLYEMDMPEMKEEWKFISRYQNEGFISVLSLWLETDLIYPKEKLLRLLIDIDSVCDPLYT</sequence>
<dbReference type="PANTHER" id="PTHR43479:SF7">
    <property type="entry name" value="TETR-FAMILY TRANSCRIPTIONAL REGULATOR"/>
    <property type="match status" value="1"/>
</dbReference>
<dbReference type="InterPro" id="IPR009057">
    <property type="entry name" value="Homeodomain-like_sf"/>
</dbReference>
<evidence type="ECO:0000313" key="2">
    <source>
        <dbReference type="EMBL" id="MBC8568757.1"/>
    </source>
</evidence>
<keyword evidence="3" id="KW-1185">Reference proteome</keyword>
<name>A0A926IA63_9FIRM</name>
<proteinExistence type="predicted"/>
<comment type="caution">
    <text evidence="2">The sequence shown here is derived from an EMBL/GenBank/DDBJ whole genome shotgun (WGS) entry which is preliminary data.</text>
</comment>
<dbReference type="EMBL" id="JACRTA010000003">
    <property type="protein sequence ID" value="MBC8568757.1"/>
    <property type="molecule type" value="Genomic_DNA"/>
</dbReference>
<gene>
    <name evidence="2" type="ORF">H8692_08305</name>
</gene>
<protein>
    <submittedName>
        <fullName evidence="2">TetR/AcrR family transcriptional regulator</fullName>
    </submittedName>
</protein>
<reference evidence="2" key="1">
    <citation type="submission" date="2020-08" db="EMBL/GenBank/DDBJ databases">
        <title>Genome public.</title>
        <authorList>
            <person name="Liu C."/>
            <person name="Sun Q."/>
        </authorList>
    </citation>
    <scope>NUCLEOTIDE SEQUENCE</scope>
    <source>
        <strain evidence="2">NSJ-24</strain>
    </source>
</reference>
<dbReference type="Proteomes" id="UP000610862">
    <property type="component" value="Unassembled WGS sequence"/>
</dbReference>
<dbReference type="Gene3D" id="1.10.357.10">
    <property type="entry name" value="Tetracycline Repressor, domain 2"/>
    <property type="match status" value="1"/>
</dbReference>
<evidence type="ECO:0000259" key="1">
    <source>
        <dbReference type="Pfam" id="PF14278"/>
    </source>
</evidence>
<accession>A0A926IA63</accession>
<dbReference type="SUPFAM" id="SSF46689">
    <property type="entry name" value="Homeodomain-like"/>
    <property type="match status" value="1"/>
</dbReference>